<reference evidence="6" key="1">
    <citation type="journal article" date="2014" name="Science">
        <title>Ancient hybridizations among the ancestral genomes of bread wheat.</title>
        <authorList>
            <consortium name="International Wheat Genome Sequencing Consortium,"/>
            <person name="Marcussen T."/>
            <person name="Sandve S.R."/>
            <person name="Heier L."/>
            <person name="Spannagl M."/>
            <person name="Pfeifer M."/>
            <person name="Jakobsen K.S."/>
            <person name="Wulff B.B."/>
            <person name="Steuernagel B."/>
            <person name="Mayer K.F."/>
            <person name="Olsen O.A."/>
        </authorList>
    </citation>
    <scope>NUCLEOTIDE SEQUENCE [LARGE SCALE GENOMIC DNA]</scope>
    <source>
        <strain evidence="6">cv. AL8/78</strain>
    </source>
</reference>
<dbReference type="GO" id="GO:0005524">
    <property type="term" value="F:ATP binding"/>
    <property type="evidence" value="ECO:0007669"/>
    <property type="project" value="UniProtKB-KW"/>
</dbReference>
<evidence type="ECO:0000313" key="6">
    <source>
        <dbReference type="Proteomes" id="UP000015105"/>
    </source>
</evidence>
<dbReference type="Gene3D" id="3.30.565.10">
    <property type="entry name" value="Histidine kinase-like ATPase, C-terminal domain"/>
    <property type="match status" value="1"/>
</dbReference>
<keyword evidence="3" id="KW-0067">ATP-binding</keyword>
<reference evidence="5" key="5">
    <citation type="journal article" date="2021" name="G3 (Bethesda)">
        <title>Aegilops tauschii genome assembly Aet v5.0 features greater sequence contiguity and improved annotation.</title>
        <authorList>
            <person name="Wang L."/>
            <person name="Zhu T."/>
            <person name="Rodriguez J.C."/>
            <person name="Deal K.R."/>
            <person name="Dubcovsky J."/>
            <person name="McGuire P.E."/>
            <person name="Lux T."/>
            <person name="Spannagl M."/>
            <person name="Mayer K.F.X."/>
            <person name="Baldrich P."/>
            <person name="Meyers B.C."/>
            <person name="Huo N."/>
            <person name="Gu Y.Q."/>
            <person name="Zhou H."/>
            <person name="Devos K.M."/>
            <person name="Bennetzen J.L."/>
            <person name="Unver T."/>
            <person name="Budak H."/>
            <person name="Gulick P.J."/>
            <person name="Galiba G."/>
            <person name="Kalapos B."/>
            <person name="Nelson D.R."/>
            <person name="Li P."/>
            <person name="You F.M."/>
            <person name="Luo M.C."/>
            <person name="Dvorak J."/>
        </authorList>
    </citation>
    <scope>NUCLEOTIDE SEQUENCE [LARGE SCALE GENOMIC DNA]</scope>
    <source>
        <strain evidence="5">cv. AL8/78</strain>
    </source>
</reference>
<dbReference type="PRINTS" id="PR00775">
    <property type="entry name" value="HEATSHOCK90"/>
</dbReference>
<dbReference type="InterPro" id="IPR020575">
    <property type="entry name" value="Hsp90_N"/>
</dbReference>
<dbReference type="Gramene" id="AET7Gv20594700.5">
    <property type="protein sequence ID" value="AET7Gv20594700.5"/>
    <property type="gene ID" value="AET7Gv20594700"/>
</dbReference>
<dbReference type="Proteomes" id="UP000015105">
    <property type="component" value="Chromosome 7D"/>
</dbReference>
<dbReference type="AlphaFoldDB" id="A0A453RIQ5"/>
<proteinExistence type="inferred from homology"/>
<comment type="similarity">
    <text evidence="1">Belongs to the heat shock protein 90 family.</text>
</comment>
<keyword evidence="2" id="KW-0547">Nucleotide-binding</keyword>
<reference evidence="6" key="2">
    <citation type="journal article" date="2017" name="Nat. Plants">
        <title>The Aegilops tauschii genome reveals multiple impacts of transposons.</title>
        <authorList>
            <person name="Zhao G."/>
            <person name="Zou C."/>
            <person name="Li K."/>
            <person name="Wang K."/>
            <person name="Li T."/>
            <person name="Gao L."/>
            <person name="Zhang X."/>
            <person name="Wang H."/>
            <person name="Yang Z."/>
            <person name="Liu X."/>
            <person name="Jiang W."/>
            <person name="Mao L."/>
            <person name="Kong X."/>
            <person name="Jiao Y."/>
            <person name="Jia J."/>
        </authorList>
    </citation>
    <scope>NUCLEOTIDE SEQUENCE [LARGE SCALE GENOMIC DNA]</scope>
    <source>
        <strain evidence="6">cv. AL8/78</strain>
    </source>
</reference>
<evidence type="ECO:0000256" key="1">
    <source>
        <dbReference type="ARBA" id="ARBA00008239"/>
    </source>
</evidence>
<dbReference type="InterPro" id="IPR001404">
    <property type="entry name" value="Hsp90_fam"/>
</dbReference>
<evidence type="ECO:0000256" key="4">
    <source>
        <dbReference type="ARBA" id="ARBA00023186"/>
    </source>
</evidence>
<dbReference type="InterPro" id="IPR036890">
    <property type="entry name" value="HATPase_C_sf"/>
</dbReference>
<keyword evidence="4" id="KW-0143">Chaperone</keyword>
<dbReference type="GO" id="GO:0140662">
    <property type="term" value="F:ATP-dependent protein folding chaperone"/>
    <property type="evidence" value="ECO:0007669"/>
    <property type="project" value="InterPro"/>
</dbReference>
<dbReference type="GO" id="GO:0016887">
    <property type="term" value="F:ATP hydrolysis activity"/>
    <property type="evidence" value="ECO:0007669"/>
    <property type="project" value="InterPro"/>
</dbReference>
<protein>
    <recommendedName>
        <fullName evidence="7">Histidine kinase/HSP90-like ATPase domain-containing protein</fullName>
    </recommendedName>
</protein>
<name>A0A453RIQ5_AEGTS</name>
<accession>A0A453RIQ5</accession>
<evidence type="ECO:0000313" key="5">
    <source>
        <dbReference type="EnsemblPlants" id="AET7Gv20594700.5"/>
    </source>
</evidence>
<keyword evidence="6" id="KW-1185">Reference proteome</keyword>
<evidence type="ECO:0000256" key="3">
    <source>
        <dbReference type="ARBA" id="ARBA00022840"/>
    </source>
</evidence>
<organism evidence="5 6">
    <name type="scientific">Aegilops tauschii subsp. strangulata</name>
    <name type="common">Goatgrass</name>
    <dbReference type="NCBI Taxonomy" id="200361"/>
    <lineage>
        <taxon>Eukaryota</taxon>
        <taxon>Viridiplantae</taxon>
        <taxon>Streptophyta</taxon>
        <taxon>Embryophyta</taxon>
        <taxon>Tracheophyta</taxon>
        <taxon>Spermatophyta</taxon>
        <taxon>Magnoliopsida</taxon>
        <taxon>Liliopsida</taxon>
        <taxon>Poales</taxon>
        <taxon>Poaceae</taxon>
        <taxon>BOP clade</taxon>
        <taxon>Pooideae</taxon>
        <taxon>Triticodae</taxon>
        <taxon>Triticeae</taxon>
        <taxon>Triticinae</taxon>
        <taxon>Aegilops</taxon>
    </lineage>
</organism>
<evidence type="ECO:0000256" key="2">
    <source>
        <dbReference type="ARBA" id="ARBA00022741"/>
    </source>
</evidence>
<dbReference type="PANTHER" id="PTHR11528">
    <property type="entry name" value="HEAT SHOCK PROTEIN 90 FAMILY MEMBER"/>
    <property type="match status" value="1"/>
</dbReference>
<reference evidence="5" key="3">
    <citation type="journal article" date="2017" name="Nature">
        <title>Genome sequence of the progenitor of the wheat D genome Aegilops tauschii.</title>
        <authorList>
            <person name="Luo M.C."/>
            <person name="Gu Y.Q."/>
            <person name="Puiu D."/>
            <person name="Wang H."/>
            <person name="Twardziok S.O."/>
            <person name="Deal K.R."/>
            <person name="Huo N."/>
            <person name="Zhu T."/>
            <person name="Wang L."/>
            <person name="Wang Y."/>
            <person name="McGuire P.E."/>
            <person name="Liu S."/>
            <person name="Long H."/>
            <person name="Ramasamy R.K."/>
            <person name="Rodriguez J.C."/>
            <person name="Van S.L."/>
            <person name="Yuan L."/>
            <person name="Wang Z."/>
            <person name="Xia Z."/>
            <person name="Xiao L."/>
            <person name="Anderson O.D."/>
            <person name="Ouyang S."/>
            <person name="Liang Y."/>
            <person name="Zimin A.V."/>
            <person name="Pertea G."/>
            <person name="Qi P."/>
            <person name="Bennetzen J.L."/>
            <person name="Dai X."/>
            <person name="Dawson M.W."/>
            <person name="Muller H.G."/>
            <person name="Kugler K."/>
            <person name="Rivarola-Duarte L."/>
            <person name="Spannagl M."/>
            <person name="Mayer K.F.X."/>
            <person name="Lu F.H."/>
            <person name="Bevan M.W."/>
            <person name="Leroy P."/>
            <person name="Li P."/>
            <person name="You F.M."/>
            <person name="Sun Q."/>
            <person name="Liu Z."/>
            <person name="Lyons E."/>
            <person name="Wicker T."/>
            <person name="Salzberg S.L."/>
            <person name="Devos K.M."/>
            <person name="Dvorak J."/>
        </authorList>
    </citation>
    <scope>NUCLEOTIDE SEQUENCE [LARGE SCALE GENOMIC DNA]</scope>
    <source>
        <strain evidence="5">cv. AL8/78</strain>
    </source>
</reference>
<dbReference type="SUPFAM" id="SSF55874">
    <property type="entry name" value="ATPase domain of HSP90 chaperone/DNA topoisomerase II/histidine kinase"/>
    <property type="match status" value="1"/>
</dbReference>
<evidence type="ECO:0008006" key="7">
    <source>
        <dbReference type="Google" id="ProtNLM"/>
    </source>
</evidence>
<dbReference type="GO" id="GO:0051082">
    <property type="term" value="F:unfolded protein binding"/>
    <property type="evidence" value="ECO:0007669"/>
    <property type="project" value="InterPro"/>
</dbReference>
<reference evidence="5" key="4">
    <citation type="submission" date="2019-03" db="UniProtKB">
        <authorList>
            <consortium name="EnsemblPlants"/>
        </authorList>
    </citation>
    <scope>IDENTIFICATION</scope>
</reference>
<sequence length="131" mass="14531">MTKSDLVNNLGTIARSGTKDFMEALAAGADVSMIGQFGVGFYSAYLVAERVVVTSKHNDDEQYVWESQAGGSFTVTRDTTGEPLGRGTKITLYLKDDQVWQNSEVSPLFTCSCYLFCSHFNMFWVHLVGYC</sequence>
<dbReference type="EnsemblPlants" id="AET7Gv20594700.5">
    <property type="protein sequence ID" value="AET7Gv20594700.5"/>
    <property type="gene ID" value="AET7Gv20594700"/>
</dbReference>